<dbReference type="Pfam" id="PF20151">
    <property type="entry name" value="DUF6533"/>
    <property type="match status" value="1"/>
</dbReference>
<gene>
    <name evidence="3" type="ORF">P691DRAFT_715441</name>
</gene>
<feature type="transmembrane region" description="Helical" evidence="1">
    <location>
        <begin position="230"/>
        <end position="249"/>
    </location>
</feature>
<evidence type="ECO:0000256" key="1">
    <source>
        <dbReference type="SAM" id="Phobius"/>
    </source>
</evidence>
<feature type="domain" description="DUF6533" evidence="2">
    <location>
        <begin position="15"/>
        <end position="59"/>
    </location>
</feature>
<comment type="caution">
    <text evidence="3">The sequence shown here is derived from an EMBL/GenBank/DDBJ whole genome shotgun (WGS) entry which is preliminary data.</text>
</comment>
<sequence>MDSQTFGEILSANRYLSAVAVAVILWDHIITFDEECRAVWSNKRERVLWKVGFVVCRYASDAVLLFTAYILSGAFNLDTAVCDRWSWCFTLPGFFCIAFTQALVGHQILTLWAHRRAITYLIFGVLSIFFVATGILVVFIGQRSVAEPLMKTCIFQHISQFVTWYIGLAMVFELFLVAMTIVNVLDTPRTRDVEILRRLNRDGGLSFMGIFVVLLIVLCFLIWGKLSVGYVLLPPGWAFSSVITSRLFFHVNISRKNGVEEVITLDSYNLSERKMTDRDRFIALP</sequence>
<keyword evidence="4" id="KW-1185">Reference proteome</keyword>
<feature type="transmembrane region" description="Helical" evidence="1">
    <location>
        <begin position="12"/>
        <end position="30"/>
    </location>
</feature>
<feature type="transmembrane region" description="Helical" evidence="1">
    <location>
        <begin position="51"/>
        <end position="72"/>
    </location>
</feature>
<feature type="transmembrane region" description="Helical" evidence="1">
    <location>
        <begin position="84"/>
        <end position="105"/>
    </location>
</feature>
<dbReference type="InterPro" id="IPR045340">
    <property type="entry name" value="DUF6533"/>
</dbReference>
<proteinExistence type="predicted"/>
<dbReference type="Proteomes" id="UP000807342">
    <property type="component" value="Unassembled WGS sequence"/>
</dbReference>
<keyword evidence="1" id="KW-0812">Transmembrane</keyword>
<evidence type="ECO:0000313" key="3">
    <source>
        <dbReference type="EMBL" id="KAF9440864.1"/>
    </source>
</evidence>
<feature type="transmembrane region" description="Helical" evidence="1">
    <location>
        <begin position="161"/>
        <end position="185"/>
    </location>
</feature>
<reference evidence="3" key="1">
    <citation type="submission" date="2020-11" db="EMBL/GenBank/DDBJ databases">
        <authorList>
            <consortium name="DOE Joint Genome Institute"/>
            <person name="Ahrendt S."/>
            <person name="Riley R."/>
            <person name="Andreopoulos W."/>
            <person name="Labutti K."/>
            <person name="Pangilinan J."/>
            <person name="Ruiz-Duenas F.J."/>
            <person name="Barrasa J.M."/>
            <person name="Sanchez-Garcia M."/>
            <person name="Camarero S."/>
            <person name="Miyauchi S."/>
            <person name="Serrano A."/>
            <person name="Linde D."/>
            <person name="Babiker R."/>
            <person name="Drula E."/>
            <person name="Ayuso-Fernandez I."/>
            <person name="Pacheco R."/>
            <person name="Padilla G."/>
            <person name="Ferreira P."/>
            <person name="Barriuso J."/>
            <person name="Kellner H."/>
            <person name="Castanera R."/>
            <person name="Alfaro M."/>
            <person name="Ramirez L."/>
            <person name="Pisabarro A.G."/>
            <person name="Kuo A."/>
            <person name="Tritt A."/>
            <person name="Lipzen A."/>
            <person name="He G."/>
            <person name="Yan M."/>
            <person name="Ng V."/>
            <person name="Cullen D."/>
            <person name="Martin F."/>
            <person name="Rosso M.-N."/>
            <person name="Henrissat B."/>
            <person name="Hibbett D."/>
            <person name="Martinez A.T."/>
            <person name="Grigoriev I.V."/>
        </authorList>
    </citation>
    <scope>NUCLEOTIDE SEQUENCE</scope>
    <source>
        <strain evidence="3">MF-IS2</strain>
    </source>
</reference>
<feature type="transmembrane region" description="Helical" evidence="1">
    <location>
        <begin position="205"/>
        <end position="224"/>
    </location>
</feature>
<keyword evidence="1" id="KW-0472">Membrane</keyword>
<feature type="transmembrane region" description="Helical" evidence="1">
    <location>
        <begin position="117"/>
        <end position="141"/>
    </location>
</feature>
<dbReference type="AlphaFoldDB" id="A0A9P5WZM4"/>
<name>A0A9P5WZM4_9AGAR</name>
<organism evidence="3 4">
    <name type="scientific">Macrolepiota fuliginosa MF-IS2</name>
    <dbReference type="NCBI Taxonomy" id="1400762"/>
    <lineage>
        <taxon>Eukaryota</taxon>
        <taxon>Fungi</taxon>
        <taxon>Dikarya</taxon>
        <taxon>Basidiomycota</taxon>
        <taxon>Agaricomycotina</taxon>
        <taxon>Agaricomycetes</taxon>
        <taxon>Agaricomycetidae</taxon>
        <taxon>Agaricales</taxon>
        <taxon>Agaricineae</taxon>
        <taxon>Agaricaceae</taxon>
        <taxon>Macrolepiota</taxon>
    </lineage>
</organism>
<protein>
    <recommendedName>
        <fullName evidence="2">DUF6533 domain-containing protein</fullName>
    </recommendedName>
</protein>
<evidence type="ECO:0000259" key="2">
    <source>
        <dbReference type="Pfam" id="PF20151"/>
    </source>
</evidence>
<dbReference type="EMBL" id="MU152215">
    <property type="protein sequence ID" value="KAF9440864.1"/>
    <property type="molecule type" value="Genomic_DNA"/>
</dbReference>
<accession>A0A9P5WZM4</accession>
<dbReference type="OrthoDB" id="3251775at2759"/>
<evidence type="ECO:0000313" key="4">
    <source>
        <dbReference type="Proteomes" id="UP000807342"/>
    </source>
</evidence>
<keyword evidence="1" id="KW-1133">Transmembrane helix</keyword>